<feature type="compositionally biased region" description="Basic and acidic residues" evidence="1">
    <location>
        <begin position="389"/>
        <end position="403"/>
    </location>
</feature>
<dbReference type="AlphaFoldDB" id="A0A2G8JXS6"/>
<feature type="transmembrane region" description="Helical" evidence="2">
    <location>
        <begin position="12"/>
        <end position="35"/>
    </location>
</feature>
<comment type="caution">
    <text evidence="4">The sequence shown here is derived from an EMBL/GenBank/DDBJ whole genome shotgun (WGS) entry which is preliminary data.</text>
</comment>
<organism evidence="4 5">
    <name type="scientific">Stichopus japonicus</name>
    <name type="common">Sea cucumber</name>
    <dbReference type="NCBI Taxonomy" id="307972"/>
    <lineage>
        <taxon>Eukaryota</taxon>
        <taxon>Metazoa</taxon>
        <taxon>Echinodermata</taxon>
        <taxon>Eleutherozoa</taxon>
        <taxon>Echinozoa</taxon>
        <taxon>Holothuroidea</taxon>
        <taxon>Aspidochirotacea</taxon>
        <taxon>Aspidochirotida</taxon>
        <taxon>Stichopodidae</taxon>
        <taxon>Apostichopus</taxon>
    </lineage>
</organism>
<keyword evidence="5" id="KW-1185">Reference proteome</keyword>
<sequence>MKQHFFTEFATVLRSSSAPVIFLFYFILLIIIIIFSNPGEEYSEVTAYTGIVTPAGIREEVLKKREKDYTYLEPFRVAHRLVVQRRLGAGHVRDRLSGAGPQQEAFLFNDSTREEEWRLAVEGALHQDAKYKLIKLVRLVGMMLLVYVRECHQKFVREVICETVGTGIMGKMDYNDICLRMNFDKEDGTSYMIRSHDLVIWMGDLNYRISDLSVDEVVEKVKILNKQMELGRIFHNYVEGVIGFKPTYKFDPGSDHYDTSEKQRVPAWCDRILYLGQICKQLVYRSHNSLRLSDHKPVSSLFEVQTKVLKLSTLIPSHRSKWSTNSNSVRVMRRREIRRVDRIENDALPQLSISTNDIKLGTICFMEKRRFTLDVANVGQVQTAFRRFDGDKSSRGSDQRDGWRPQFWQGYPGRYISPPP</sequence>
<keyword evidence="2" id="KW-0812">Transmembrane</keyword>
<feature type="region of interest" description="Disordered" evidence="1">
    <location>
        <begin position="389"/>
        <end position="420"/>
    </location>
</feature>
<dbReference type="PANTHER" id="PTHR11200:SF300">
    <property type="entry name" value="TYPE II INOSITOL 1,4,5-TRISPHOSPHATE 5-PHOSPHATASE"/>
    <property type="match status" value="1"/>
</dbReference>
<dbReference type="GO" id="GO:0004439">
    <property type="term" value="F:phosphatidylinositol-4,5-bisphosphate 5-phosphatase activity"/>
    <property type="evidence" value="ECO:0007669"/>
    <property type="project" value="TreeGrafter"/>
</dbReference>
<gene>
    <name evidence="4" type="ORF">BSL78_22601</name>
</gene>
<dbReference type="SUPFAM" id="SSF56219">
    <property type="entry name" value="DNase I-like"/>
    <property type="match status" value="1"/>
</dbReference>
<dbReference type="Pfam" id="PF22669">
    <property type="entry name" value="Exo_endo_phos2"/>
    <property type="match status" value="1"/>
</dbReference>
<dbReference type="Gene3D" id="2.60.40.10">
    <property type="entry name" value="Immunoglobulins"/>
    <property type="match status" value="1"/>
</dbReference>
<evidence type="ECO:0000259" key="3">
    <source>
        <dbReference type="SMART" id="SM00128"/>
    </source>
</evidence>
<dbReference type="OrthoDB" id="62798at2759"/>
<keyword evidence="2" id="KW-1133">Transmembrane helix</keyword>
<dbReference type="InterPro" id="IPR036691">
    <property type="entry name" value="Endo/exonu/phosph_ase_sf"/>
</dbReference>
<evidence type="ECO:0000313" key="5">
    <source>
        <dbReference type="Proteomes" id="UP000230750"/>
    </source>
</evidence>
<accession>A0A2G8JXS6</accession>
<dbReference type="EMBL" id="MRZV01001109">
    <property type="protein sequence ID" value="PIK40557.1"/>
    <property type="molecule type" value="Genomic_DNA"/>
</dbReference>
<dbReference type="SMART" id="SM00128">
    <property type="entry name" value="IPPc"/>
    <property type="match status" value="1"/>
</dbReference>
<dbReference type="InterPro" id="IPR013783">
    <property type="entry name" value="Ig-like_fold"/>
</dbReference>
<dbReference type="GO" id="GO:0016020">
    <property type="term" value="C:membrane"/>
    <property type="evidence" value="ECO:0007669"/>
    <property type="project" value="TreeGrafter"/>
</dbReference>
<dbReference type="STRING" id="307972.A0A2G8JXS6"/>
<feature type="domain" description="Inositol polyphosphate-related phosphatase" evidence="3">
    <location>
        <begin position="46"/>
        <end position="310"/>
    </location>
</feature>
<name>A0A2G8JXS6_STIJA</name>
<protein>
    <submittedName>
        <fullName evidence="4">Putative inositol polyphosphate 5-phosphatase OCRL-1</fullName>
    </submittedName>
</protein>
<evidence type="ECO:0000256" key="2">
    <source>
        <dbReference type="SAM" id="Phobius"/>
    </source>
</evidence>
<dbReference type="InterPro" id="IPR000300">
    <property type="entry name" value="IPPc"/>
</dbReference>
<dbReference type="InterPro" id="IPR046985">
    <property type="entry name" value="IP5"/>
</dbReference>
<evidence type="ECO:0000256" key="1">
    <source>
        <dbReference type="SAM" id="MobiDB-lite"/>
    </source>
</evidence>
<reference evidence="4 5" key="1">
    <citation type="journal article" date="2017" name="PLoS Biol.">
        <title>The sea cucumber genome provides insights into morphological evolution and visceral regeneration.</title>
        <authorList>
            <person name="Zhang X."/>
            <person name="Sun L."/>
            <person name="Yuan J."/>
            <person name="Sun Y."/>
            <person name="Gao Y."/>
            <person name="Zhang L."/>
            <person name="Li S."/>
            <person name="Dai H."/>
            <person name="Hamel J.F."/>
            <person name="Liu C."/>
            <person name="Yu Y."/>
            <person name="Liu S."/>
            <person name="Lin W."/>
            <person name="Guo K."/>
            <person name="Jin S."/>
            <person name="Xu P."/>
            <person name="Storey K.B."/>
            <person name="Huan P."/>
            <person name="Zhang T."/>
            <person name="Zhou Y."/>
            <person name="Zhang J."/>
            <person name="Lin C."/>
            <person name="Li X."/>
            <person name="Xing L."/>
            <person name="Huo D."/>
            <person name="Sun M."/>
            <person name="Wang L."/>
            <person name="Mercier A."/>
            <person name="Li F."/>
            <person name="Yang H."/>
            <person name="Xiang J."/>
        </authorList>
    </citation>
    <scope>NUCLEOTIDE SEQUENCE [LARGE SCALE GENOMIC DNA]</scope>
    <source>
        <strain evidence="4">Shaxun</strain>
        <tissue evidence="4">Muscle</tissue>
    </source>
</reference>
<proteinExistence type="predicted"/>
<dbReference type="PANTHER" id="PTHR11200">
    <property type="entry name" value="INOSITOL 5-PHOSPHATASE"/>
    <property type="match status" value="1"/>
</dbReference>
<dbReference type="GO" id="GO:0046856">
    <property type="term" value="P:phosphatidylinositol dephosphorylation"/>
    <property type="evidence" value="ECO:0007669"/>
    <property type="project" value="InterPro"/>
</dbReference>
<keyword evidence="2" id="KW-0472">Membrane</keyword>
<dbReference type="Gene3D" id="3.60.10.10">
    <property type="entry name" value="Endonuclease/exonuclease/phosphatase"/>
    <property type="match status" value="2"/>
</dbReference>
<evidence type="ECO:0000313" key="4">
    <source>
        <dbReference type="EMBL" id="PIK40557.1"/>
    </source>
</evidence>
<dbReference type="Proteomes" id="UP000230750">
    <property type="component" value="Unassembled WGS sequence"/>
</dbReference>